<feature type="transmembrane region" description="Helical" evidence="5">
    <location>
        <begin position="227"/>
        <end position="249"/>
    </location>
</feature>
<dbReference type="PANTHER" id="PTHR11706:SF2">
    <property type="entry name" value="TRANSPORTER PROTEIN"/>
    <property type="match status" value="1"/>
</dbReference>
<name>U7VCU7_9FUSO</name>
<dbReference type="STRING" id="1319815.HMPREF0202_01131"/>
<dbReference type="Proteomes" id="UP000017081">
    <property type="component" value="Unassembled WGS sequence"/>
</dbReference>
<dbReference type="InterPro" id="IPR001046">
    <property type="entry name" value="NRAMP_fam"/>
</dbReference>
<keyword evidence="2 5" id="KW-0812">Transmembrane</keyword>
<evidence type="ECO:0000313" key="6">
    <source>
        <dbReference type="EMBL" id="ERT68964.1"/>
    </source>
</evidence>
<feature type="transmembrane region" description="Helical" evidence="5">
    <location>
        <begin position="43"/>
        <end position="62"/>
    </location>
</feature>
<evidence type="ECO:0000256" key="2">
    <source>
        <dbReference type="ARBA" id="ARBA00022692"/>
    </source>
</evidence>
<feature type="transmembrane region" description="Helical" evidence="5">
    <location>
        <begin position="185"/>
        <end position="206"/>
    </location>
</feature>
<feature type="transmembrane region" description="Helical" evidence="5">
    <location>
        <begin position="113"/>
        <end position="134"/>
    </location>
</feature>
<dbReference type="GO" id="GO:0005886">
    <property type="term" value="C:plasma membrane"/>
    <property type="evidence" value="ECO:0007669"/>
    <property type="project" value="TreeGrafter"/>
</dbReference>
<feature type="transmembrane region" description="Helical" evidence="5">
    <location>
        <begin position="83"/>
        <end position="101"/>
    </location>
</feature>
<keyword evidence="3 5" id="KW-1133">Transmembrane helix</keyword>
<reference evidence="6 7" key="1">
    <citation type="submission" date="2013-08" db="EMBL/GenBank/DDBJ databases">
        <authorList>
            <person name="Weinstock G."/>
            <person name="Sodergren E."/>
            <person name="Wylie T."/>
            <person name="Fulton L."/>
            <person name="Fulton R."/>
            <person name="Fronick C."/>
            <person name="O'Laughlin M."/>
            <person name="Godfrey J."/>
            <person name="Miner T."/>
            <person name="Herter B."/>
            <person name="Appelbaum E."/>
            <person name="Cordes M."/>
            <person name="Lek S."/>
            <person name="Wollam A."/>
            <person name="Pepin K.H."/>
            <person name="Palsikar V.B."/>
            <person name="Mitreva M."/>
            <person name="Wilson R.K."/>
        </authorList>
    </citation>
    <scope>NUCLEOTIDE SEQUENCE [LARGE SCALE GENOMIC DNA]</scope>
    <source>
        <strain evidence="6 7">ATCC BAA-474</strain>
    </source>
</reference>
<accession>U7VCU7</accession>
<evidence type="ECO:0000256" key="4">
    <source>
        <dbReference type="ARBA" id="ARBA00023136"/>
    </source>
</evidence>
<feature type="transmembrane region" description="Helical" evidence="5">
    <location>
        <begin position="312"/>
        <end position="329"/>
    </location>
</feature>
<dbReference type="Pfam" id="PF01566">
    <property type="entry name" value="Nramp"/>
    <property type="match status" value="1"/>
</dbReference>
<feature type="transmembrane region" description="Helical" evidence="5">
    <location>
        <begin position="370"/>
        <end position="398"/>
    </location>
</feature>
<keyword evidence="7" id="KW-1185">Reference proteome</keyword>
<evidence type="ECO:0000256" key="3">
    <source>
        <dbReference type="ARBA" id="ARBA00022989"/>
    </source>
</evidence>
<comment type="subcellular location">
    <subcellularLocation>
        <location evidence="1">Membrane</location>
        <topology evidence="1">Multi-pass membrane protein</topology>
    </subcellularLocation>
</comment>
<dbReference type="HOGENOM" id="CLU_055818_0_0_0"/>
<dbReference type="EMBL" id="AXZF01000040">
    <property type="protein sequence ID" value="ERT68964.1"/>
    <property type="molecule type" value="Genomic_DNA"/>
</dbReference>
<evidence type="ECO:0000256" key="1">
    <source>
        <dbReference type="ARBA" id="ARBA00004141"/>
    </source>
</evidence>
<evidence type="ECO:0000256" key="5">
    <source>
        <dbReference type="SAM" id="Phobius"/>
    </source>
</evidence>
<proteinExistence type="predicted"/>
<dbReference type="AlphaFoldDB" id="U7VCU7"/>
<dbReference type="eggNOG" id="COG1914">
    <property type="taxonomic scope" value="Bacteria"/>
</dbReference>
<protein>
    <recommendedName>
        <fullName evidence="8">Transporter, branched chain amino acid:cation symporter family protein</fullName>
    </recommendedName>
</protein>
<evidence type="ECO:0008006" key="8">
    <source>
        <dbReference type="Google" id="ProtNLM"/>
    </source>
</evidence>
<feature type="transmembrane region" description="Helical" evidence="5">
    <location>
        <begin position="146"/>
        <end position="163"/>
    </location>
</feature>
<dbReference type="GO" id="GO:0015086">
    <property type="term" value="F:cadmium ion transmembrane transporter activity"/>
    <property type="evidence" value="ECO:0007669"/>
    <property type="project" value="TreeGrafter"/>
</dbReference>
<gene>
    <name evidence="6" type="ORF">HMPREF0202_01131</name>
</gene>
<comment type="caution">
    <text evidence="6">The sequence shown here is derived from an EMBL/GenBank/DDBJ whole genome shotgun (WGS) entry which is preliminary data.</text>
</comment>
<sequence length="399" mass="41327">MKNNMSSKSGGAVLGAAFLMAMSAVGPGFLTQASIFTEQFKANFAFSILVSIVITLIVQLNISRIIGVSGLRGQDLANKIVPGLGYLIATLIVLGGFAFNIGNVGGAALGLNVLFGIDLTYSALLAGGVGALIFISKDAGRIIDKFTKILGVLMILVISYVALESKPPISQAAYSAVFPESYGDLSFSLLTLLGGTIGGYIIFAGGHKLLDANIKGKENLNNINKSLLIGVSIASIIRIVLFLAVLGVVSTGATLNPENPPASAFMQGAGVVGYKIFGVVILASSLGTIVGAAYTSISFLKTLFPIVFQHEKGFIIGFILLSTFVMASIGKPVSLLLLAGALNGLILPITLGITLLASRKKEIVGDYRHSVILTIFGIAIVVIMGYEGIISLGSIAAIL</sequence>
<dbReference type="PATRIC" id="fig|1319815.3.peg.1088"/>
<dbReference type="GO" id="GO:0005384">
    <property type="term" value="F:manganese ion transmembrane transporter activity"/>
    <property type="evidence" value="ECO:0007669"/>
    <property type="project" value="TreeGrafter"/>
</dbReference>
<keyword evidence="4 5" id="KW-0472">Membrane</keyword>
<feature type="transmembrane region" description="Helical" evidence="5">
    <location>
        <begin position="276"/>
        <end position="300"/>
    </location>
</feature>
<dbReference type="GO" id="GO:0034755">
    <property type="term" value="P:iron ion transmembrane transport"/>
    <property type="evidence" value="ECO:0007669"/>
    <property type="project" value="TreeGrafter"/>
</dbReference>
<evidence type="ECO:0000313" key="7">
    <source>
        <dbReference type="Proteomes" id="UP000017081"/>
    </source>
</evidence>
<organism evidence="6 7">
    <name type="scientific">Cetobacterium somerae ATCC BAA-474</name>
    <dbReference type="NCBI Taxonomy" id="1319815"/>
    <lineage>
        <taxon>Bacteria</taxon>
        <taxon>Fusobacteriati</taxon>
        <taxon>Fusobacteriota</taxon>
        <taxon>Fusobacteriia</taxon>
        <taxon>Fusobacteriales</taxon>
        <taxon>Fusobacteriaceae</taxon>
        <taxon>Cetobacterium</taxon>
    </lineage>
</organism>
<dbReference type="PANTHER" id="PTHR11706">
    <property type="entry name" value="SOLUTE CARRIER PROTEIN FAMILY 11 MEMBER"/>
    <property type="match status" value="1"/>
</dbReference>
<feature type="transmembrane region" description="Helical" evidence="5">
    <location>
        <begin position="335"/>
        <end position="358"/>
    </location>
</feature>
<dbReference type="RefSeq" id="WP_023050671.1">
    <property type="nucleotide sequence ID" value="NZ_CP173065.2"/>
</dbReference>